<organism evidence="1 2">
    <name type="scientific">Colocasia esculenta</name>
    <name type="common">Wild taro</name>
    <name type="synonym">Arum esculentum</name>
    <dbReference type="NCBI Taxonomy" id="4460"/>
    <lineage>
        <taxon>Eukaryota</taxon>
        <taxon>Viridiplantae</taxon>
        <taxon>Streptophyta</taxon>
        <taxon>Embryophyta</taxon>
        <taxon>Tracheophyta</taxon>
        <taxon>Spermatophyta</taxon>
        <taxon>Magnoliopsida</taxon>
        <taxon>Liliopsida</taxon>
        <taxon>Araceae</taxon>
        <taxon>Aroideae</taxon>
        <taxon>Colocasieae</taxon>
        <taxon>Colocasia</taxon>
    </lineage>
</organism>
<dbReference type="AlphaFoldDB" id="A0A843WI09"/>
<accession>A0A843WI09</accession>
<reference evidence="1" key="1">
    <citation type="submission" date="2017-07" db="EMBL/GenBank/DDBJ databases">
        <title>Taro Niue Genome Assembly and Annotation.</title>
        <authorList>
            <person name="Atibalentja N."/>
            <person name="Keating K."/>
            <person name="Fields C.J."/>
        </authorList>
    </citation>
    <scope>NUCLEOTIDE SEQUENCE</scope>
    <source>
        <strain evidence="1">Niue_2</strain>
        <tissue evidence="1">Leaf</tissue>
    </source>
</reference>
<gene>
    <name evidence="1" type="ORF">Taro_040207</name>
</gene>
<dbReference type="EMBL" id="NMUH01003856">
    <property type="protein sequence ID" value="MQM07366.1"/>
    <property type="molecule type" value="Genomic_DNA"/>
</dbReference>
<evidence type="ECO:0000313" key="1">
    <source>
        <dbReference type="EMBL" id="MQM07366.1"/>
    </source>
</evidence>
<name>A0A843WI09_COLES</name>
<proteinExistence type="predicted"/>
<evidence type="ECO:0000313" key="2">
    <source>
        <dbReference type="Proteomes" id="UP000652761"/>
    </source>
</evidence>
<protein>
    <submittedName>
        <fullName evidence="1">Uncharacterized protein</fullName>
    </submittedName>
</protein>
<keyword evidence="2" id="KW-1185">Reference proteome</keyword>
<sequence length="244" mass="27636">MDTNGDDVSSLRVRCRVAHHPTMRTHLGWLARKPCSVVVWRLGVVGQCRGRVRGSRPPLQVADFRREFLDWWNVGRKPLPYAKTPSNFVSNSPVFFLLFARLLFSGEGLLGNFETSIFSEERYKHFYAKDESTHPSMVATHQHRFKGKRCKNVETVSTHVKSVSTRVAVDTLSEQVDTRSRSQNSQFVDLGQQVDTLPEQVDTGPSSQNCFLHILDSVSTLPPGQVDTLRKLFHPKVDGCHVSF</sequence>
<dbReference type="Proteomes" id="UP000652761">
    <property type="component" value="Unassembled WGS sequence"/>
</dbReference>
<comment type="caution">
    <text evidence="1">The sequence shown here is derived from an EMBL/GenBank/DDBJ whole genome shotgun (WGS) entry which is preliminary data.</text>
</comment>